<keyword evidence="5" id="KW-0804">Transcription</keyword>
<evidence type="ECO:0000256" key="3">
    <source>
        <dbReference type="ARBA" id="ARBA00023015"/>
    </source>
</evidence>
<keyword evidence="2" id="KW-0902">Two-component regulatory system</keyword>
<dbReference type="EMBL" id="BAAANS010000050">
    <property type="protein sequence ID" value="GAA2114928.1"/>
    <property type="molecule type" value="Genomic_DNA"/>
</dbReference>
<reference evidence="9 10" key="1">
    <citation type="journal article" date="2019" name="Int. J. Syst. Evol. Microbiol.">
        <title>The Global Catalogue of Microorganisms (GCM) 10K type strain sequencing project: providing services to taxonomists for standard genome sequencing and annotation.</title>
        <authorList>
            <consortium name="The Broad Institute Genomics Platform"/>
            <consortium name="The Broad Institute Genome Sequencing Center for Infectious Disease"/>
            <person name="Wu L."/>
            <person name="Ma J."/>
        </authorList>
    </citation>
    <scope>NUCLEOTIDE SEQUENCE [LARGE SCALE GENOMIC DNA]</scope>
    <source>
        <strain evidence="9 10">JCM 14559</strain>
    </source>
</reference>
<dbReference type="InterPro" id="IPR051677">
    <property type="entry name" value="AfsR-DnrI-RedD_regulator"/>
</dbReference>
<protein>
    <recommendedName>
        <fullName evidence="8">OmpR/PhoB-type domain-containing protein</fullName>
    </recommendedName>
</protein>
<dbReference type="SMART" id="SM00862">
    <property type="entry name" value="Trans_reg_C"/>
    <property type="match status" value="1"/>
</dbReference>
<evidence type="ECO:0000256" key="5">
    <source>
        <dbReference type="ARBA" id="ARBA00023163"/>
    </source>
</evidence>
<evidence type="ECO:0000313" key="10">
    <source>
        <dbReference type="Proteomes" id="UP001500897"/>
    </source>
</evidence>
<dbReference type="CDD" id="cd15831">
    <property type="entry name" value="BTAD"/>
    <property type="match status" value="1"/>
</dbReference>
<dbReference type="InterPro" id="IPR001867">
    <property type="entry name" value="OmpR/PhoB-type_DNA-bd"/>
</dbReference>
<name>A0ABN3ITV2_9ACTN</name>
<feature type="domain" description="OmpR/PhoB-type" evidence="8">
    <location>
        <begin position="1"/>
        <end position="98"/>
    </location>
</feature>
<feature type="region of interest" description="Disordered" evidence="7">
    <location>
        <begin position="255"/>
        <end position="280"/>
    </location>
</feature>
<dbReference type="Proteomes" id="UP001500897">
    <property type="component" value="Unassembled WGS sequence"/>
</dbReference>
<feature type="DNA-binding region" description="OmpR/PhoB-type" evidence="6">
    <location>
        <begin position="1"/>
        <end position="98"/>
    </location>
</feature>
<dbReference type="SMART" id="SM01043">
    <property type="entry name" value="BTAD"/>
    <property type="match status" value="1"/>
</dbReference>
<dbReference type="PANTHER" id="PTHR35807">
    <property type="entry name" value="TRANSCRIPTIONAL REGULATOR REDD-RELATED"/>
    <property type="match status" value="1"/>
</dbReference>
<feature type="region of interest" description="Disordered" evidence="7">
    <location>
        <begin position="111"/>
        <end position="133"/>
    </location>
</feature>
<dbReference type="SUPFAM" id="SSF48452">
    <property type="entry name" value="TPR-like"/>
    <property type="match status" value="1"/>
</dbReference>
<dbReference type="PROSITE" id="PS51755">
    <property type="entry name" value="OMPR_PHOB"/>
    <property type="match status" value="1"/>
</dbReference>
<dbReference type="Pfam" id="PF13191">
    <property type="entry name" value="AAA_16"/>
    <property type="match status" value="1"/>
</dbReference>
<dbReference type="SUPFAM" id="SSF52540">
    <property type="entry name" value="P-loop containing nucleoside triphosphate hydrolases"/>
    <property type="match status" value="1"/>
</dbReference>
<evidence type="ECO:0000259" key="8">
    <source>
        <dbReference type="PROSITE" id="PS51755"/>
    </source>
</evidence>
<dbReference type="SUPFAM" id="SSF46894">
    <property type="entry name" value="C-terminal effector domain of the bipartite response regulators"/>
    <property type="match status" value="1"/>
</dbReference>
<evidence type="ECO:0000256" key="6">
    <source>
        <dbReference type="PROSITE-ProRule" id="PRU01091"/>
    </source>
</evidence>
<dbReference type="Pfam" id="PF03704">
    <property type="entry name" value="BTAD"/>
    <property type="match status" value="1"/>
</dbReference>
<evidence type="ECO:0000256" key="7">
    <source>
        <dbReference type="SAM" id="MobiDB-lite"/>
    </source>
</evidence>
<evidence type="ECO:0000256" key="4">
    <source>
        <dbReference type="ARBA" id="ARBA00023125"/>
    </source>
</evidence>
<feature type="compositionally biased region" description="Gly residues" evidence="7">
    <location>
        <begin position="270"/>
        <end position="280"/>
    </location>
</feature>
<comment type="caution">
    <text evidence="9">The sequence shown here is derived from an EMBL/GenBank/DDBJ whole genome shotgun (WGS) entry which is preliminary data.</text>
</comment>
<evidence type="ECO:0000313" key="9">
    <source>
        <dbReference type="EMBL" id="GAA2114928.1"/>
    </source>
</evidence>
<accession>A0ABN3ITV2</accession>
<evidence type="ECO:0000256" key="2">
    <source>
        <dbReference type="ARBA" id="ARBA00023012"/>
    </source>
</evidence>
<keyword evidence="10" id="KW-1185">Reference proteome</keyword>
<dbReference type="Gene3D" id="1.25.40.10">
    <property type="entry name" value="Tetratricopeptide repeat domain"/>
    <property type="match status" value="1"/>
</dbReference>
<organism evidence="9 10">
    <name type="scientific">Kitasatospora saccharophila</name>
    <dbReference type="NCBI Taxonomy" id="407973"/>
    <lineage>
        <taxon>Bacteria</taxon>
        <taxon>Bacillati</taxon>
        <taxon>Actinomycetota</taxon>
        <taxon>Actinomycetes</taxon>
        <taxon>Kitasatosporales</taxon>
        <taxon>Streptomycetaceae</taxon>
        <taxon>Kitasatospora</taxon>
    </lineage>
</organism>
<dbReference type="InterPro" id="IPR011990">
    <property type="entry name" value="TPR-like_helical_dom_sf"/>
</dbReference>
<keyword evidence="4 6" id="KW-0238">DNA-binding</keyword>
<comment type="similarity">
    <text evidence="1">Belongs to the AfsR/DnrI/RedD regulatory family.</text>
</comment>
<dbReference type="InterPro" id="IPR005158">
    <property type="entry name" value="BTAD"/>
</dbReference>
<dbReference type="InterPro" id="IPR036388">
    <property type="entry name" value="WH-like_DNA-bd_sf"/>
</dbReference>
<dbReference type="InterPro" id="IPR041664">
    <property type="entry name" value="AAA_16"/>
</dbReference>
<sequence>MVRITVLGTLTAQVAGAATRLGGPRQRGVLAQLLVARGTVVPADRLIDGLWEGRPPAKAAGSLQAYVSNLRRLLEPERGPRQEARLLVSEAGGYALRGVRTDAQEFEDLLDGPAAPAAPGEPGGPHPDGAGRLRRALGLWRGPAYGEFADRAWAAPEIARLEELRTTARESAVEADLAAGRARAAARDAAALVEDHPLREESWRLLALALWHGGRQAEALAAVRRARGYFAAELGLDPGPLLTAVESAILHQHAEELTPRRTPPPRPAGPAGGATGTAGPGTGVAGCGGALMRPAGAVVGPAGAVLPLAGVAGVAGAPPGSAGGVAGPDDRVAGVPLGSAAGVVGLDGGAAGAVGGVVSWGVWAAGPAGAVAPSAGAAGVAGAAGTAPGSAVRAAGDAGGVAGPDDRVAGVPVGSAAGAAGDAGLGGGVVEAGDAGGVAGPTGAVLPSAGVAGVPVGSAAGAVGGVVPWGVWAADPTGAVAPSAGAVGGAPGLGGAGPRAVPAAVPALVPVVRPGAGRPQVFVGRQDEVAALLDAAGRARGGAGFALVGGEAGAGKSTLLERLRERLADGGWRVVTGRCPESAGAPAAWAWTEVLRDLARYEPSTAADPLLAPLLADPDPTGRQDAVSGRFRLHRAVVAHLHAAARTVPLAVLLDDLHAADPETRELLGELAADPAAPGGGLLVVAALRPGEGELADVLAKLARRSPVRVPLGGLAEPDAGRLIEAVCAAPVRPETVRALAERTGGNPFYLAEIAQLLSLEDESTALRQVPQGVRDVLRRRFERLPAPAVDLLRLAAVAGRESDVDLLLRAGEQDEDTATEAVEAAVAGGLLLEPRPGTVRFAHVLVRDTLYADLGGLRRARLHGRIGHALHDLRPGELTALAHHFTQAATAATAALAVDHCVRAAEAAERRYAHPSAVNLLRQAVDNLERAAEQPGEDRPARRIELLGALLRAQVRAGQVTAATRTKARALELARESGREELLIAAWTAWTEPTPWVTHPYGALNQEAVDQLTRLLRRTDLPPATRCRLLDALTQELDCAGSTEAVAAGYEALEIARAEGDPRLLCLALTARARSCDHELAPVDRSALAAELAALATEHDLPAYRWHAEHLAATAAAVHGDLPALRRHMAVGEELAHRYGLAEFVDVVLFQRGMLELAAGRLAEAAALYEQALTGLRERGSLHAAGLDALIGVVIAHRQGRLAETLPLIREHQAQYGPLITDVTALAMFAAGHDPREVRRARGEPQGVQADYFRSLFLQLRAELVIALDEREEAAELLAEMRPLAHLVAGAASTSIAIRPVALTLGELARHLGRTAEAVGHFRQAAEVARRWEAPDWTAEATAALAALGAPDK</sequence>
<dbReference type="Gene3D" id="1.10.10.10">
    <property type="entry name" value="Winged helix-like DNA-binding domain superfamily/Winged helix DNA-binding domain"/>
    <property type="match status" value="1"/>
</dbReference>
<dbReference type="InterPro" id="IPR027417">
    <property type="entry name" value="P-loop_NTPase"/>
</dbReference>
<keyword evidence="3" id="KW-0805">Transcription regulation</keyword>
<evidence type="ECO:0000256" key="1">
    <source>
        <dbReference type="ARBA" id="ARBA00005820"/>
    </source>
</evidence>
<dbReference type="RefSeq" id="WP_344556555.1">
    <property type="nucleotide sequence ID" value="NZ_BAAANS010000050.1"/>
</dbReference>
<dbReference type="PANTHER" id="PTHR35807:SF1">
    <property type="entry name" value="TRANSCRIPTIONAL REGULATOR REDD"/>
    <property type="match status" value="1"/>
</dbReference>
<proteinExistence type="inferred from homology"/>
<dbReference type="InterPro" id="IPR016032">
    <property type="entry name" value="Sig_transdc_resp-reg_C-effctor"/>
</dbReference>
<gene>
    <name evidence="9" type="ORF">GCM10009759_59570</name>
</gene>